<evidence type="ECO:0000256" key="3">
    <source>
        <dbReference type="ARBA" id="ARBA00023125"/>
    </source>
</evidence>
<dbReference type="PANTHER" id="PTHR30346">
    <property type="entry name" value="TRANSCRIPTIONAL DUAL REGULATOR HCAR-RELATED"/>
    <property type="match status" value="1"/>
</dbReference>
<evidence type="ECO:0000259" key="6">
    <source>
        <dbReference type="PROSITE" id="PS50931"/>
    </source>
</evidence>
<dbReference type="SUPFAM" id="SSF46785">
    <property type="entry name" value="Winged helix' DNA-binding domain"/>
    <property type="match status" value="1"/>
</dbReference>
<comment type="caution">
    <text evidence="7">The sequence shown here is derived from an EMBL/GenBank/DDBJ whole genome shotgun (WGS) entry which is preliminary data.</text>
</comment>
<dbReference type="InterPro" id="IPR036390">
    <property type="entry name" value="WH_DNA-bd_sf"/>
</dbReference>
<dbReference type="InterPro" id="IPR036388">
    <property type="entry name" value="WH-like_DNA-bd_sf"/>
</dbReference>
<dbReference type="PANTHER" id="PTHR30346:SF28">
    <property type="entry name" value="HTH-TYPE TRANSCRIPTIONAL REGULATOR CYNR"/>
    <property type="match status" value="1"/>
</dbReference>
<dbReference type="CDD" id="cd05466">
    <property type="entry name" value="PBP2_LTTR_substrate"/>
    <property type="match status" value="1"/>
</dbReference>
<dbReference type="GO" id="GO:0032993">
    <property type="term" value="C:protein-DNA complex"/>
    <property type="evidence" value="ECO:0007669"/>
    <property type="project" value="TreeGrafter"/>
</dbReference>
<keyword evidence="4" id="KW-0804">Transcription</keyword>
<dbReference type="Pfam" id="PF00126">
    <property type="entry name" value="HTH_1"/>
    <property type="match status" value="1"/>
</dbReference>
<reference evidence="7 8" key="1">
    <citation type="submission" date="2019-08" db="EMBL/GenBank/DDBJ databases">
        <title>In-depth cultivation of the pig gut microbiome towards novel bacterial diversity and tailored functional studies.</title>
        <authorList>
            <person name="Wylensek D."/>
            <person name="Hitch T.C.A."/>
            <person name="Clavel T."/>
        </authorList>
    </citation>
    <scope>NUCLEOTIDE SEQUENCE [LARGE SCALE GENOMIC DNA]</scope>
    <source>
        <strain evidence="7 8">CA-Schmier-601-WT-1</strain>
    </source>
</reference>
<dbReference type="RefSeq" id="WP_154436044.1">
    <property type="nucleotide sequence ID" value="NZ_VUNC01000008.1"/>
</dbReference>
<dbReference type="PROSITE" id="PS50931">
    <property type="entry name" value="HTH_LYSR"/>
    <property type="match status" value="1"/>
</dbReference>
<evidence type="ECO:0000256" key="4">
    <source>
        <dbReference type="ARBA" id="ARBA00023163"/>
    </source>
</evidence>
<dbReference type="SUPFAM" id="SSF53850">
    <property type="entry name" value="Periplasmic binding protein-like II"/>
    <property type="match status" value="1"/>
</dbReference>
<dbReference type="InterPro" id="IPR005119">
    <property type="entry name" value="LysR_subst-bd"/>
</dbReference>
<evidence type="ECO:0000256" key="5">
    <source>
        <dbReference type="SAM" id="MobiDB-lite"/>
    </source>
</evidence>
<keyword evidence="3" id="KW-0238">DNA-binding</keyword>
<sequence>MNLRQLEYFVAIAEEHQLTAAARRLHITQPPLSYELQQLERELGTKLVERGPRTAELTEAGKLLYVRAGQILALTSAAKREVETFGSGEAGVLSVGVISSSGGKLPGPALCSLAADFPSVGLQLHEGNTYQVLDMLSRGIVDVGVVRTPFPQEGLECRFAAPERMVAVIPPRLAAQNPARLETGDPVKLSELAGMPLAIYRRFEQVLRTCFEEAGVEPTFSCVADDARTTCVWASRGMGVALVPESFVDTIRLVEGTAVLPIDCQDLVTRMAVVWKAGRYLPPVGRRFVELFERDCGNDAGGDGQEDGAPARQEPVPR</sequence>
<dbReference type="GO" id="GO:0003700">
    <property type="term" value="F:DNA-binding transcription factor activity"/>
    <property type="evidence" value="ECO:0007669"/>
    <property type="project" value="InterPro"/>
</dbReference>
<feature type="domain" description="HTH lysR-type" evidence="6">
    <location>
        <begin position="1"/>
        <end position="58"/>
    </location>
</feature>
<dbReference type="FunFam" id="1.10.10.10:FF:000001">
    <property type="entry name" value="LysR family transcriptional regulator"/>
    <property type="match status" value="1"/>
</dbReference>
<dbReference type="EMBL" id="VUNC01000008">
    <property type="protein sequence ID" value="MST73323.1"/>
    <property type="molecule type" value="Genomic_DNA"/>
</dbReference>
<protein>
    <submittedName>
        <fullName evidence="7">LysR family transcriptional regulator</fullName>
    </submittedName>
</protein>
<evidence type="ECO:0000256" key="1">
    <source>
        <dbReference type="ARBA" id="ARBA00009437"/>
    </source>
</evidence>
<proteinExistence type="inferred from homology"/>
<gene>
    <name evidence="7" type="ORF">FYJ68_09440</name>
</gene>
<keyword evidence="2" id="KW-0805">Transcription regulation</keyword>
<dbReference type="AlphaFoldDB" id="A0A6N7XGC1"/>
<organism evidence="7 8">
    <name type="scientific">Olsenella porci</name>
    <dbReference type="NCBI Taxonomy" id="2652279"/>
    <lineage>
        <taxon>Bacteria</taxon>
        <taxon>Bacillati</taxon>
        <taxon>Actinomycetota</taxon>
        <taxon>Coriobacteriia</taxon>
        <taxon>Coriobacteriales</taxon>
        <taxon>Atopobiaceae</taxon>
        <taxon>Olsenella</taxon>
    </lineage>
</organism>
<accession>A0A6N7XGC1</accession>
<dbReference type="Pfam" id="PF03466">
    <property type="entry name" value="LysR_substrate"/>
    <property type="match status" value="1"/>
</dbReference>
<evidence type="ECO:0000313" key="7">
    <source>
        <dbReference type="EMBL" id="MST73323.1"/>
    </source>
</evidence>
<comment type="similarity">
    <text evidence="1">Belongs to the LysR transcriptional regulatory family.</text>
</comment>
<feature type="region of interest" description="Disordered" evidence="5">
    <location>
        <begin position="299"/>
        <end position="318"/>
    </location>
</feature>
<keyword evidence="8" id="KW-1185">Reference proteome</keyword>
<evidence type="ECO:0000313" key="8">
    <source>
        <dbReference type="Proteomes" id="UP000469325"/>
    </source>
</evidence>
<dbReference type="PRINTS" id="PR00039">
    <property type="entry name" value="HTHLYSR"/>
</dbReference>
<name>A0A6N7XGC1_9ACTN</name>
<dbReference type="GO" id="GO:0003677">
    <property type="term" value="F:DNA binding"/>
    <property type="evidence" value="ECO:0007669"/>
    <property type="project" value="UniProtKB-KW"/>
</dbReference>
<evidence type="ECO:0000256" key="2">
    <source>
        <dbReference type="ARBA" id="ARBA00023015"/>
    </source>
</evidence>
<dbReference type="Gene3D" id="3.40.190.290">
    <property type="match status" value="1"/>
</dbReference>
<dbReference type="Gene3D" id="1.10.10.10">
    <property type="entry name" value="Winged helix-like DNA-binding domain superfamily/Winged helix DNA-binding domain"/>
    <property type="match status" value="1"/>
</dbReference>
<dbReference type="InterPro" id="IPR000847">
    <property type="entry name" value="LysR_HTH_N"/>
</dbReference>
<dbReference type="Proteomes" id="UP000469325">
    <property type="component" value="Unassembled WGS sequence"/>
</dbReference>